<evidence type="ECO:0000313" key="1">
    <source>
        <dbReference type="EMBL" id="TEB06708.1"/>
    </source>
</evidence>
<evidence type="ECO:0008006" key="3">
    <source>
        <dbReference type="Google" id="ProtNLM"/>
    </source>
</evidence>
<accession>A0A4Y7RCF9</accession>
<keyword evidence="2" id="KW-1185">Reference proteome</keyword>
<sequence>MDNLSECKRKVILVTDGDRIAKRAVEVAAKNIGARCISASAGNPTRRSGKELVEMIKQAPNDPVVVMLDDRGFNGAGRGEEALAFITAHPEIQVLGVLAVASNTENVSGCTVDASITNSGKVIEGAVDKSGKPKHDPQEGDTVEIIDKLNLPLVIGIGDIGKMDGADEAGKGAPLTTRAFQTIIEKSGFAQDLAVLQPDGAL</sequence>
<dbReference type="Proteomes" id="UP000298324">
    <property type="component" value="Unassembled WGS sequence"/>
</dbReference>
<dbReference type="Pfam" id="PF14097">
    <property type="entry name" value="SpoVAE"/>
    <property type="match status" value="1"/>
</dbReference>
<reference evidence="1 2" key="1">
    <citation type="journal article" date="2018" name="Environ. Microbiol.">
        <title>Novel energy conservation strategies and behaviour of Pelotomaculum schinkii driving syntrophic propionate catabolism.</title>
        <authorList>
            <person name="Hidalgo-Ahumada C.A.P."/>
            <person name="Nobu M.K."/>
            <person name="Narihiro T."/>
            <person name="Tamaki H."/>
            <person name="Liu W.T."/>
            <person name="Kamagata Y."/>
            <person name="Stams A.J.M."/>
            <person name="Imachi H."/>
            <person name="Sousa D.Z."/>
        </authorList>
    </citation>
    <scope>NUCLEOTIDE SEQUENCE [LARGE SCALE GENOMIC DNA]</scope>
    <source>
        <strain evidence="1 2">HH</strain>
    </source>
</reference>
<comment type="caution">
    <text evidence="1">The sequence shown here is derived from an EMBL/GenBank/DDBJ whole genome shotgun (WGS) entry which is preliminary data.</text>
</comment>
<dbReference type="AlphaFoldDB" id="A0A4Y7RCF9"/>
<proteinExistence type="predicted"/>
<name>A0A4Y7RCF9_9FIRM</name>
<protein>
    <recommendedName>
        <fullName evidence="3">Stage V sporulation protein AE</fullName>
    </recommendedName>
</protein>
<organism evidence="1 2">
    <name type="scientific">Pelotomaculum schinkii</name>
    <dbReference type="NCBI Taxonomy" id="78350"/>
    <lineage>
        <taxon>Bacteria</taxon>
        <taxon>Bacillati</taxon>
        <taxon>Bacillota</taxon>
        <taxon>Clostridia</taxon>
        <taxon>Eubacteriales</taxon>
        <taxon>Desulfotomaculaceae</taxon>
        <taxon>Pelotomaculum</taxon>
    </lineage>
</organism>
<dbReference type="InterPro" id="IPR025914">
    <property type="entry name" value="SpoVAE"/>
</dbReference>
<evidence type="ECO:0000313" key="2">
    <source>
        <dbReference type="Proteomes" id="UP000298324"/>
    </source>
</evidence>
<dbReference type="EMBL" id="QFGA01000001">
    <property type="protein sequence ID" value="TEB06708.1"/>
    <property type="molecule type" value="Genomic_DNA"/>
</dbReference>
<gene>
    <name evidence="1" type="ORF">Psch_00240</name>
</gene>
<dbReference type="RefSeq" id="WP_190238876.1">
    <property type="nucleotide sequence ID" value="NZ_QFGA01000001.1"/>
</dbReference>